<name>A0A1M4UNS1_9BACE</name>
<evidence type="ECO:0000313" key="8">
    <source>
        <dbReference type="Proteomes" id="UP000184509"/>
    </source>
</evidence>
<feature type="domain" description="RNA polymerase sigma-70 region 2" evidence="5">
    <location>
        <begin position="25"/>
        <end position="90"/>
    </location>
</feature>
<dbReference type="Proteomes" id="UP000184509">
    <property type="component" value="Unassembled WGS sequence"/>
</dbReference>
<proteinExistence type="inferred from homology"/>
<keyword evidence="3" id="KW-0731">Sigma factor</keyword>
<dbReference type="SUPFAM" id="SSF88659">
    <property type="entry name" value="Sigma3 and sigma4 domains of RNA polymerase sigma factors"/>
    <property type="match status" value="1"/>
</dbReference>
<dbReference type="CDD" id="cd06171">
    <property type="entry name" value="Sigma70_r4"/>
    <property type="match status" value="1"/>
</dbReference>
<keyword evidence="4" id="KW-0804">Transcription</keyword>
<protein>
    <submittedName>
        <fullName evidence="7">RNA polymerase sigma-70 factor, ECF subfamily</fullName>
    </submittedName>
</protein>
<dbReference type="Gene3D" id="1.10.10.10">
    <property type="entry name" value="Winged helix-like DNA-binding domain superfamily/Winged helix DNA-binding domain"/>
    <property type="match status" value="1"/>
</dbReference>
<feature type="domain" description="RNA polymerase sigma factor 70 region 4 type 2" evidence="6">
    <location>
        <begin position="128"/>
        <end position="179"/>
    </location>
</feature>
<dbReference type="OrthoDB" id="1121921at2"/>
<dbReference type="Pfam" id="PF04542">
    <property type="entry name" value="Sigma70_r2"/>
    <property type="match status" value="1"/>
</dbReference>
<evidence type="ECO:0000259" key="5">
    <source>
        <dbReference type="Pfam" id="PF04542"/>
    </source>
</evidence>
<dbReference type="EMBL" id="FQTV01000002">
    <property type="protein sequence ID" value="SHE58366.1"/>
    <property type="molecule type" value="Genomic_DNA"/>
</dbReference>
<dbReference type="InterPro" id="IPR013249">
    <property type="entry name" value="RNA_pol_sigma70_r4_t2"/>
</dbReference>
<dbReference type="InterPro" id="IPR007627">
    <property type="entry name" value="RNA_pol_sigma70_r2"/>
</dbReference>
<reference evidence="7 8" key="1">
    <citation type="submission" date="2016-11" db="EMBL/GenBank/DDBJ databases">
        <authorList>
            <person name="Jaros S."/>
            <person name="Januszkiewicz K."/>
            <person name="Wedrychowicz H."/>
        </authorList>
    </citation>
    <scope>NUCLEOTIDE SEQUENCE [LARGE SCALE GENOMIC DNA]</scope>
    <source>
        <strain evidence="7 8">DSM 26991</strain>
    </source>
</reference>
<dbReference type="GO" id="GO:0006352">
    <property type="term" value="P:DNA-templated transcription initiation"/>
    <property type="evidence" value="ECO:0007669"/>
    <property type="project" value="InterPro"/>
</dbReference>
<dbReference type="PANTHER" id="PTHR43133">
    <property type="entry name" value="RNA POLYMERASE ECF-TYPE SIGMA FACTO"/>
    <property type="match status" value="1"/>
</dbReference>
<organism evidence="7 8">
    <name type="scientific">Bacteroides luti</name>
    <dbReference type="NCBI Taxonomy" id="1297750"/>
    <lineage>
        <taxon>Bacteria</taxon>
        <taxon>Pseudomonadati</taxon>
        <taxon>Bacteroidota</taxon>
        <taxon>Bacteroidia</taxon>
        <taxon>Bacteroidales</taxon>
        <taxon>Bacteroidaceae</taxon>
        <taxon>Bacteroides</taxon>
    </lineage>
</organism>
<accession>A0A1M4UNS1</accession>
<dbReference type="RefSeq" id="WP_073398944.1">
    <property type="nucleotide sequence ID" value="NZ_FQTV01000002.1"/>
</dbReference>
<dbReference type="GO" id="GO:0016987">
    <property type="term" value="F:sigma factor activity"/>
    <property type="evidence" value="ECO:0007669"/>
    <property type="project" value="UniProtKB-KW"/>
</dbReference>
<evidence type="ECO:0000259" key="6">
    <source>
        <dbReference type="Pfam" id="PF08281"/>
    </source>
</evidence>
<dbReference type="STRING" id="1297750.SAMN05444405_102136"/>
<evidence type="ECO:0000313" key="7">
    <source>
        <dbReference type="EMBL" id="SHE58366.1"/>
    </source>
</evidence>
<evidence type="ECO:0000256" key="2">
    <source>
        <dbReference type="ARBA" id="ARBA00023015"/>
    </source>
</evidence>
<dbReference type="InterPro" id="IPR014284">
    <property type="entry name" value="RNA_pol_sigma-70_dom"/>
</dbReference>
<dbReference type="InterPro" id="IPR013324">
    <property type="entry name" value="RNA_pol_sigma_r3/r4-like"/>
</dbReference>
<dbReference type="InterPro" id="IPR039425">
    <property type="entry name" value="RNA_pol_sigma-70-like"/>
</dbReference>
<dbReference type="Pfam" id="PF08281">
    <property type="entry name" value="Sigma70_r4_2"/>
    <property type="match status" value="1"/>
</dbReference>
<dbReference type="AlphaFoldDB" id="A0A1M4UNS1"/>
<keyword evidence="2" id="KW-0805">Transcription regulation</keyword>
<gene>
    <name evidence="7" type="ORF">SAMN05444405_102136</name>
</gene>
<dbReference type="InterPro" id="IPR013325">
    <property type="entry name" value="RNA_pol_sigma_r2"/>
</dbReference>
<dbReference type="SUPFAM" id="SSF88946">
    <property type="entry name" value="Sigma2 domain of RNA polymerase sigma factors"/>
    <property type="match status" value="1"/>
</dbReference>
<evidence type="ECO:0000256" key="1">
    <source>
        <dbReference type="ARBA" id="ARBA00010641"/>
    </source>
</evidence>
<sequence>MHIYNSESDIWKSFLSGNEKAFSTLYYMYADVLFSYGYKIVNDREIVKDAIQELFIKLYNNKENLSETEHVKFYLFKALRNRLISKLESRTLISLDADNDDLLFEIEIASTEDDDDPEEIFSEDQKKELSRAMKTLTSRQREAIYLRYIREISIEDIAAMLNMNYQSARNLIHRSIQKLRKELLTAIFILLHSYLNS</sequence>
<dbReference type="PANTHER" id="PTHR43133:SF46">
    <property type="entry name" value="RNA POLYMERASE SIGMA-70 FACTOR ECF SUBFAMILY"/>
    <property type="match status" value="1"/>
</dbReference>
<comment type="similarity">
    <text evidence="1">Belongs to the sigma-70 factor family. ECF subfamily.</text>
</comment>
<dbReference type="GO" id="GO:0003677">
    <property type="term" value="F:DNA binding"/>
    <property type="evidence" value="ECO:0007669"/>
    <property type="project" value="InterPro"/>
</dbReference>
<dbReference type="Gene3D" id="1.10.1740.10">
    <property type="match status" value="1"/>
</dbReference>
<dbReference type="NCBIfam" id="TIGR02937">
    <property type="entry name" value="sigma70-ECF"/>
    <property type="match status" value="1"/>
</dbReference>
<keyword evidence="8" id="KW-1185">Reference proteome</keyword>
<dbReference type="InterPro" id="IPR036388">
    <property type="entry name" value="WH-like_DNA-bd_sf"/>
</dbReference>
<evidence type="ECO:0000256" key="3">
    <source>
        <dbReference type="ARBA" id="ARBA00023082"/>
    </source>
</evidence>
<evidence type="ECO:0000256" key="4">
    <source>
        <dbReference type="ARBA" id="ARBA00023163"/>
    </source>
</evidence>